<evidence type="ECO:0000313" key="1">
    <source>
        <dbReference type="EMBL" id="KNZ57900.1"/>
    </source>
</evidence>
<keyword evidence="2" id="KW-1185">Reference proteome</keyword>
<dbReference type="Proteomes" id="UP000037035">
    <property type="component" value="Unassembled WGS sequence"/>
</dbReference>
<accession>A0A0L6VCQ5</accession>
<reference evidence="1 2" key="1">
    <citation type="submission" date="2015-08" db="EMBL/GenBank/DDBJ databases">
        <title>Next Generation Sequencing and Analysis of the Genome of Puccinia sorghi L Schw, the Causal Agent of Maize Common Rust.</title>
        <authorList>
            <person name="Rochi L."/>
            <person name="Burguener G."/>
            <person name="Darino M."/>
            <person name="Turjanski A."/>
            <person name="Kreff E."/>
            <person name="Dieguez M.J."/>
            <person name="Sacco F."/>
        </authorList>
    </citation>
    <scope>NUCLEOTIDE SEQUENCE [LARGE SCALE GENOMIC DNA]</scope>
    <source>
        <strain evidence="1 2">RO10H11247</strain>
    </source>
</reference>
<name>A0A0L6VCQ5_9BASI</name>
<proteinExistence type="predicted"/>
<comment type="caution">
    <text evidence="1">The sequence shown here is derived from an EMBL/GenBank/DDBJ whole genome shotgun (WGS) entry which is preliminary data.</text>
</comment>
<dbReference type="EMBL" id="LAVV01006886">
    <property type="protein sequence ID" value="KNZ57900.1"/>
    <property type="molecule type" value="Genomic_DNA"/>
</dbReference>
<protein>
    <submittedName>
        <fullName evidence="1">Uncharacterized protein</fullName>
    </submittedName>
</protein>
<evidence type="ECO:0000313" key="2">
    <source>
        <dbReference type="Proteomes" id="UP000037035"/>
    </source>
</evidence>
<gene>
    <name evidence="1" type="ORF">VP01_2043g3</name>
</gene>
<dbReference type="VEuPathDB" id="FungiDB:VP01_2043g3"/>
<organism evidence="1 2">
    <name type="scientific">Puccinia sorghi</name>
    <dbReference type="NCBI Taxonomy" id="27349"/>
    <lineage>
        <taxon>Eukaryota</taxon>
        <taxon>Fungi</taxon>
        <taxon>Dikarya</taxon>
        <taxon>Basidiomycota</taxon>
        <taxon>Pucciniomycotina</taxon>
        <taxon>Pucciniomycetes</taxon>
        <taxon>Pucciniales</taxon>
        <taxon>Pucciniaceae</taxon>
        <taxon>Puccinia</taxon>
    </lineage>
</organism>
<sequence length="105" mass="11823">MTELPWRSCVFTEIGQNINALKIKRAQDLAGRKFSSVQFLDTHRQASDIIKKNPKKPAGLLADCYDEGYLQSLNAQRCCDLHMNSAIGLADILFRLSSSWASYID</sequence>
<dbReference type="AlphaFoldDB" id="A0A0L6VCQ5"/>